<evidence type="ECO:0000313" key="6">
    <source>
        <dbReference type="EMBL" id="SQJ15631.1"/>
    </source>
</evidence>
<dbReference type="Gene3D" id="3.30.450.40">
    <property type="match status" value="1"/>
</dbReference>
<evidence type="ECO:0000256" key="1">
    <source>
        <dbReference type="ARBA" id="ARBA00023015"/>
    </source>
</evidence>
<dbReference type="InterPro" id="IPR036388">
    <property type="entry name" value="WH-like_DNA-bd_sf"/>
</dbReference>
<dbReference type="GO" id="GO:0045892">
    <property type="term" value="P:negative regulation of DNA-templated transcription"/>
    <property type="evidence" value="ECO:0007669"/>
    <property type="project" value="TreeGrafter"/>
</dbReference>
<evidence type="ECO:0000259" key="5">
    <source>
        <dbReference type="PROSITE" id="PS51078"/>
    </source>
</evidence>
<dbReference type="PROSITE" id="PS51078">
    <property type="entry name" value="ICLR_ED"/>
    <property type="match status" value="1"/>
</dbReference>
<dbReference type="PROSITE" id="PS51077">
    <property type="entry name" value="HTH_ICLR"/>
    <property type="match status" value="1"/>
</dbReference>
<proteinExistence type="predicted"/>
<accession>A0AAX1TRF7</accession>
<keyword evidence="3" id="KW-0804">Transcription</keyword>
<dbReference type="InterPro" id="IPR029016">
    <property type="entry name" value="GAF-like_dom_sf"/>
</dbReference>
<dbReference type="Pfam" id="PF09339">
    <property type="entry name" value="HTH_IclR"/>
    <property type="match status" value="1"/>
</dbReference>
<dbReference type="InterPro" id="IPR036390">
    <property type="entry name" value="WH_DNA-bd_sf"/>
</dbReference>
<feature type="domain" description="IclR-ED" evidence="5">
    <location>
        <begin position="69"/>
        <end position="250"/>
    </location>
</feature>
<dbReference type="KEGG" id="ful:C4N20_05845"/>
<dbReference type="InterPro" id="IPR014757">
    <property type="entry name" value="Tscrpt_reg_IclR_C"/>
</dbReference>
<dbReference type="InterPro" id="IPR050707">
    <property type="entry name" value="HTH_MetabolicPath_Reg"/>
</dbReference>
<dbReference type="RefSeq" id="WP_005979870.1">
    <property type="nucleotide sequence ID" value="NZ_BAABXY010000001.1"/>
</dbReference>
<gene>
    <name evidence="6" type="primary">kdgR</name>
    <name evidence="6" type="ORF">NCTC12112_03058</name>
</gene>
<dbReference type="SUPFAM" id="SSF55781">
    <property type="entry name" value="GAF domain-like"/>
    <property type="match status" value="1"/>
</dbReference>
<dbReference type="InterPro" id="IPR005471">
    <property type="entry name" value="Tscrpt_reg_IclR_N"/>
</dbReference>
<organism evidence="6 7">
    <name type="scientific">Fusobacterium ulcerans</name>
    <dbReference type="NCBI Taxonomy" id="861"/>
    <lineage>
        <taxon>Bacteria</taxon>
        <taxon>Fusobacteriati</taxon>
        <taxon>Fusobacteriota</taxon>
        <taxon>Fusobacteriia</taxon>
        <taxon>Fusobacteriales</taxon>
        <taxon>Fusobacteriaceae</taxon>
        <taxon>Fusobacterium</taxon>
    </lineage>
</organism>
<evidence type="ECO:0000256" key="3">
    <source>
        <dbReference type="ARBA" id="ARBA00023163"/>
    </source>
</evidence>
<dbReference type="GO" id="GO:0003700">
    <property type="term" value="F:DNA-binding transcription factor activity"/>
    <property type="evidence" value="ECO:0007669"/>
    <property type="project" value="TreeGrafter"/>
</dbReference>
<evidence type="ECO:0000259" key="4">
    <source>
        <dbReference type="PROSITE" id="PS51077"/>
    </source>
</evidence>
<name>A0AAX1TRF7_9FUSO</name>
<dbReference type="PANTHER" id="PTHR30136">
    <property type="entry name" value="HELIX-TURN-HELIX TRANSCRIPTIONAL REGULATOR, ICLR FAMILY"/>
    <property type="match status" value="1"/>
</dbReference>
<evidence type="ECO:0000313" key="7">
    <source>
        <dbReference type="Proteomes" id="UP000249008"/>
    </source>
</evidence>
<keyword evidence="2" id="KW-0238">DNA-binding</keyword>
<dbReference type="Gene3D" id="1.10.10.10">
    <property type="entry name" value="Winged helix-like DNA-binding domain superfamily/Winged helix DNA-binding domain"/>
    <property type="match status" value="1"/>
</dbReference>
<sequence>MAKTEHRPTSRVLDILELLANNQEGLSLTEIAEAIDAPKSSILPLMHTMAQRKFIFFNAHTYKYSIGIGSFCVGSAYTSNMNALQFIKSEMKYIVKKTNEICQMGIFDRGQVLYVAKVDSDDPIRIISYVGKRLPAYCTALGKALLCQKNIDDLRELYPDGLKEYTPNTITDFEVLAEQLKVVRKTMVATENGEANEQSYCLSVPLFKGDDILAAISVSIPSFRMTDEKTELIKSLLLETKVKIETFFREHDIDSTQLTLSS</sequence>
<dbReference type="SMART" id="SM00346">
    <property type="entry name" value="HTH_ICLR"/>
    <property type="match status" value="1"/>
</dbReference>
<dbReference type="PANTHER" id="PTHR30136:SF24">
    <property type="entry name" value="HTH-TYPE TRANSCRIPTIONAL REPRESSOR ALLR"/>
    <property type="match status" value="1"/>
</dbReference>
<dbReference type="GO" id="GO:0003677">
    <property type="term" value="F:DNA binding"/>
    <property type="evidence" value="ECO:0007669"/>
    <property type="project" value="UniProtKB-KW"/>
</dbReference>
<dbReference type="Pfam" id="PF01614">
    <property type="entry name" value="IclR_C"/>
    <property type="match status" value="1"/>
</dbReference>
<dbReference type="AlphaFoldDB" id="A0AAX1TRF7"/>
<protein>
    <submittedName>
        <fullName evidence="6">Transcriptional regulator kdgR</fullName>
    </submittedName>
</protein>
<dbReference type="SUPFAM" id="SSF46785">
    <property type="entry name" value="Winged helix' DNA-binding domain"/>
    <property type="match status" value="1"/>
</dbReference>
<dbReference type="GeneID" id="78454322"/>
<dbReference type="EMBL" id="LS483487">
    <property type="protein sequence ID" value="SQJ15631.1"/>
    <property type="molecule type" value="Genomic_DNA"/>
</dbReference>
<evidence type="ECO:0000256" key="2">
    <source>
        <dbReference type="ARBA" id="ARBA00023125"/>
    </source>
</evidence>
<dbReference type="Proteomes" id="UP000249008">
    <property type="component" value="Chromosome 1"/>
</dbReference>
<reference evidence="6 7" key="1">
    <citation type="submission" date="2018-06" db="EMBL/GenBank/DDBJ databases">
        <authorList>
            <consortium name="Pathogen Informatics"/>
            <person name="Doyle S."/>
        </authorList>
    </citation>
    <scope>NUCLEOTIDE SEQUENCE [LARGE SCALE GENOMIC DNA]</scope>
    <source>
        <strain evidence="6 7">NCTC12112</strain>
    </source>
</reference>
<feature type="domain" description="HTH iclR-type" evidence="4">
    <location>
        <begin position="6"/>
        <end position="68"/>
    </location>
</feature>
<keyword evidence="1" id="KW-0805">Transcription regulation</keyword>